<dbReference type="InterPro" id="IPR036055">
    <property type="entry name" value="LDL_receptor-like_sf"/>
</dbReference>
<dbReference type="EMBL" id="CAJNOC010003558">
    <property type="protein sequence ID" value="CAF0987979.1"/>
    <property type="molecule type" value="Genomic_DNA"/>
</dbReference>
<comment type="caution">
    <text evidence="5">The sequence shown here is derived from an EMBL/GenBank/DDBJ whole genome shotgun (WGS) entry which is preliminary data.</text>
</comment>
<keyword evidence="1 2" id="KW-1015">Disulfide bond</keyword>
<dbReference type="PROSITE" id="PS01180">
    <property type="entry name" value="CUB"/>
    <property type="match status" value="1"/>
</dbReference>
<feature type="domain" description="CUB" evidence="4">
    <location>
        <begin position="281"/>
        <end position="428"/>
    </location>
</feature>
<dbReference type="InterPro" id="IPR035914">
    <property type="entry name" value="Sperma_CUB_dom_sf"/>
</dbReference>
<evidence type="ECO:0000256" key="2">
    <source>
        <dbReference type="PROSITE-ProRule" id="PRU00124"/>
    </source>
</evidence>
<dbReference type="OrthoDB" id="9990982at2759"/>
<evidence type="ECO:0000256" key="1">
    <source>
        <dbReference type="ARBA" id="ARBA00023157"/>
    </source>
</evidence>
<evidence type="ECO:0000313" key="6">
    <source>
        <dbReference type="Proteomes" id="UP000663879"/>
    </source>
</evidence>
<evidence type="ECO:0000259" key="4">
    <source>
        <dbReference type="PROSITE" id="PS01180"/>
    </source>
</evidence>
<accession>A0A814FV85</accession>
<keyword evidence="3" id="KW-0812">Transmembrane</keyword>
<feature type="transmembrane region" description="Helical" evidence="3">
    <location>
        <begin position="6"/>
        <end position="23"/>
    </location>
</feature>
<gene>
    <name evidence="5" type="ORF">OXX778_LOCUS15768</name>
</gene>
<keyword evidence="3" id="KW-0472">Membrane</keyword>
<dbReference type="InterPro" id="IPR002172">
    <property type="entry name" value="LDrepeatLR_classA_rpt"/>
</dbReference>
<dbReference type="Gene3D" id="2.60.120.290">
    <property type="entry name" value="Spermadhesin, CUB domain"/>
    <property type="match status" value="1"/>
</dbReference>
<keyword evidence="6" id="KW-1185">Reference proteome</keyword>
<evidence type="ECO:0000256" key="3">
    <source>
        <dbReference type="SAM" id="Phobius"/>
    </source>
</evidence>
<dbReference type="CDD" id="cd00041">
    <property type="entry name" value="CUB"/>
    <property type="match status" value="1"/>
</dbReference>
<dbReference type="InterPro" id="IPR053207">
    <property type="entry name" value="Non-NMDA_GluR_Accessory"/>
</dbReference>
<dbReference type="CDD" id="cd00112">
    <property type="entry name" value="LDLa"/>
    <property type="match status" value="1"/>
</dbReference>
<keyword evidence="3" id="KW-1133">Transmembrane helix</keyword>
<evidence type="ECO:0000313" key="5">
    <source>
        <dbReference type="EMBL" id="CAF0987979.1"/>
    </source>
</evidence>
<dbReference type="GO" id="GO:0005886">
    <property type="term" value="C:plasma membrane"/>
    <property type="evidence" value="ECO:0007669"/>
    <property type="project" value="TreeGrafter"/>
</dbReference>
<dbReference type="Pfam" id="PF00057">
    <property type="entry name" value="Ldl_recept_a"/>
    <property type="match status" value="1"/>
</dbReference>
<comment type="caution">
    <text evidence="2">Lacks conserved residue(s) required for the propagation of feature annotation.</text>
</comment>
<sequence>MSNLKILFVLVYLFQTLIVNILTTELRTSKIKLFNCTNPKDFQCLSNNKCIKPYQICDGYPDCLDKSDETGCNFCNRTFNNEQMNRVIIHSPVDRSISNLHCFYEIVNVKPDIVIGIRLRKFSVGKYDSKINKCLKSWIEIKEFDLDEMDKLNNGLLKENRNEKLKKDISGASYGNNLNDFKSMLKVHEEDGKFCGNLHNLGSSFYSNKQKIILKYNRLVDNIALDEQSFQDTYEFEIIFYSKESLEPILYSKLKYQQAEKKINFDLTKINYGTPTNTNNCNRIFTNCSSQDNEACVITTQGYPGVYLKSQKCQYIIQNDLNEKLVILNDNIQIDSTICHFNNSLYNELSSSYFCDPGPRFAEDCKDYLNIYTKNSKSNDRWLLVKKICGMGRMPKIISSKKTIILEFISSTEGIFANSGFLFYVLTSKIYSEKFTSLNTIEIKNQAELNSYKLLEKLTIDNCDSDMTQCSIVLNEQLVEDIYKDLTNKNDQFKIGYLFNINQYQPVGFSLKYTLKSSKFNTIAINLDRYQSEGDTCRHNFFSIESTDVNKSIPLIKLCNRSSFNQLAVKYFLIKTSDYSEKKNKDLVITYFNTNPTLNSKFNDFRLSYEYLNFDWSNYKNDTLCDFVYDLNMDTSLPLKGVLTNPKASIFYKTTESFLKCRYRLVARPNQYILIKINNINFNVESDYNESDECDNVYFTNLNAESTRAHHEKCSRLNKKLIIKELKHSWSSTPVDDIFDDYYDSDEINSSLNTKMCLCKTNRNMSIYYVSKYDSIEIEYLIKLENNLNDLKLNEFELSYEFKDRKCEQFLVKNFKSKAKAKFQFKPELNS</sequence>
<dbReference type="Gene3D" id="4.10.400.10">
    <property type="entry name" value="Low-density Lipoprotein Receptor"/>
    <property type="match status" value="1"/>
</dbReference>
<dbReference type="Proteomes" id="UP000663879">
    <property type="component" value="Unassembled WGS sequence"/>
</dbReference>
<dbReference type="PANTHER" id="PTHR47537:SF1">
    <property type="entry name" value="CUB DOMAIN-CONTAINING PROTEIN"/>
    <property type="match status" value="1"/>
</dbReference>
<dbReference type="InterPro" id="IPR000859">
    <property type="entry name" value="CUB_dom"/>
</dbReference>
<dbReference type="SMART" id="SM00192">
    <property type="entry name" value="LDLa"/>
    <property type="match status" value="1"/>
</dbReference>
<protein>
    <recommendedName>
        <fullName evidence="4">CUB domain-containing protein</fullName>
    </recommendedName>
</protein>
<dbReference type="SUPFAM" id="SSF49854">
    <property type="entry name" value="Spermadhesin, CUB domain"/>
    <property type="match status" value="1"/>
</dbReference>
<dbReference type="SUPFAM" id="SSF57424">
    <property type="entry name" value="LDL receptor-like module"/>
    <property type="match status" value="1"/>
</dbReference>
<organism evidence="5 6">
    <name type="scientific">Brachionus calyciflorus</name>
    <dbReference type="NCBI Taxonomy" id="104777"/>
    <lineage>
        <taxon>Eukaryota</taxon>
        <taxon>Metazoa</taxon>
        <taxon>Spiralia</taxon>
        <taxon>Gnathifera</taxon>
        <taxon>Rotifera</taxon>
        <taxon>Eurotatoria</taxon>
        <taxon>Monogononta</taxon>
        <taxon>Pseudotrocha</taxon>
        <taxon>Ploima</taxon>
        <taxon>Brachionidae</taxon>
        <taxon>Brachionus</taxon>
    </lineage>
</organism>
<proteinExistence type="predicted"/>
<dbReference type="AlphaFoldDB" id="A0A814FV85"/>
<dbReference type="PANTHER" id="PTHR47537">
    <property type="entry name" value="CUBILIN"/>
    <property type="match status" value="1"/>
</dbReference>
<feature type="disulfide bond" evidence="2">
    <location>
        <begin position="57"/>
        <end position="72"/>
    </location>
</feature>
<reference evidence="5" key="1">
    <citation type="submission" date="2021-02" db="EMBL/GenBank/DDBJ databases">
        <authorList>
            <person name="Nowell W R."/>
        </authorList>
    </citation>
    <scope>NUCLEOTIDE SEQUENCE</scope>
    <source>
        <strain evidence="5">Ploen Becks lab</strain>
    </source>
</reference>
<dbReference type="PROSITE" id="PS50068">
    <property type="entry name" value="LDLRA_2"/>
    <property type="match status" value="1"/>
</dbReference>
<feature type="non-terminal residue" evidence="5">
    <location>
        <position position="1"/>
    </location>
</feature>
<name>A0A814FV85_9BILA</name>